<name>A0A7S4DLX9_9EUKA</name>
<evidence type="ECO:0000256" key="1">
    <source>
        <dbReference type="SAM" id="MobiDB-lite"/>
    </source>
</evidence>
<feature type="region of interest" description="Disordered" evidence="1">
    <location>
        <begin position="48"/>
        <end position="165"/>
    </location>
</feature>
<protein>
    <submittedName>
        <fullName evidence="2">Uncharacterized protein</fullName>
    </submittedName>
</protein>
<reference evidence="2" key="1">
    <citation type="submission" date="2021-01" db="EMBL/GenBank/DDBJ databases">
        <authorList>
            <person name="Corre E."/>
            <person name="Pelletier E."/>
            <person name="Niang G."/>
            <person name="Scheremetjew M."/>
            <person name="Finn R."/>
            <person name="Kale V."/>
            <person name="Holt S."/>
            <person name="Cochrane G."/>
            <person name="Meng A."/>
            <person name="Brown T."/>
            <person name="Cohen L."/>
        </authorList>
    </citation>
    <scope>NUCLEOTIDE SEQUENCE</scope>
    <source>
        <strain evidence="2">CCCM811</strain>
    </source>
</reference>
<proteinExistence type="predicted"/>
<feature type="compositionally biased region" description="Basic residues" evidence="1">
    <location>
        <begin position="141"/>
        <end position="150"/>
    </location>
</feature>
<sequence>MAGADPLDPPAFAHDPCVGAAVASILGCPEAPAAAAELLEQPWVKTAVKAAAAKNQRASSPMRTRKRGRPSIGSGSEKGRTQPPTLRRSSSGGSVGSSRQGKARSTRNGIGGGGAEEKPTRRQSSRLSAASEVSGDDGRSAKRPALRSRRSSLDKRPGREKRGDS</sequence>
<feature type="compositionally biased region" description="Low complexity" evidence="1">
    <location>
        <begin position="87"/>
        <end position="99"/>
    </location>
</feature>
<gene>
    <name evidence="2" type="ORF">LGLO00237_LOCUS8698</name>
</gene>
<evidence type="ECO:0000313" key="2">
    <source>
        <dbReference type="EMBL" id="CAE0657131.1"/>
    </source>
</evidence>
<accession>A0A7S4DLX9</accession>
<organism evidence="2">
    <name type="scientific">Lotharella globosa</name>
    <dbReference type="NCBI Taxonomy" id="91324"/>
    <lineage>
        <taxon>Eukaryota</taxon>
        <taxon>Sar</taxon>
        <taxon>Rhizaria</taxon>
        <taxon>Cercozoa</taxon>
        <taxon>Chlorarachniophyceae</taxon>
        <taxon>Lotharella</taxon>
    </lineage>
</organism>
<dbReference type="AlphaFoldDB" id="A0A7S4DLX9"/>
<dbReference type="EMBL" id="HBIV01011687">
    <property type="protein sequence ID" value="CAE0657131.1"/>
    <property type="molecule type" value="Transcribed_RNA"/>
</dbReference>
<feature type="compositionally biased region" description="Basic and acidic residues" evidence="1">
    <location>
        <begin position="151"/>
        <end position="165"/>
    </location>
</feature>